<evidence type="ECO:0000313" key="2">
    <source>
        <dbReference type="Proteomes" id="UP000825051"/>
    </source>
</evidence>
<keyword evidence="2" id="KW-1185">Reference proteome</keyword>
<reference evidence="1" key="1">
    <citation type="submission" date="2021-08" db="EMBL/GenBank/DDBJ databases">
        <title>Genome of a novel bacterium of the phylum Verrucomicrobia, Oleiharenicola sp. KSB-15.</title>
        <authorList>
            <person name="Chung J.-H."/>
            <person name="Ahn J.-H."/>
            <person name="Yoon Y."/>
            <person name="Kim D.-Y."/>
            <person name="An S.-H."/>
            <person name="Park I."/>
            <person name="Yeon J."/>
        </authorList>
    </citation>
    <scope>NUCLEOTIDE SEQUENCE</scope>
    <source>
        <strain evidence="1">KSB-15</strain>
    </source>
</reference>
<dbReference type="GO" id="GO:0015562">
    <property type="term" value="F:efflux transmembrane transporter activity"/>
    <property type="evidence" value="ECO:0007669"/>
    <property type="project" value="InterPro"/>
</dbReference>
<accession>A0A8F9TVP0</accession>
<name>A0A8F9TVP0_9BACT</name>
<dbReference type="AlphaFoldDB" id="A0A8F9TVP0"/>
<sequence length="435" mass="48025">MASTARSSISKRARLALALLLALPVSGCLSVRRELALEQTRQHVAWAALATPPRRETRTFSWAGALAQLRAANPKIRSAELDLIRAREAREQVRRSLIPLVSLQSGYNRSFGGSSLNTFDPFYFAATVFFDVPGFMNYRTRAEAAELTLTRAELGREAVWREQVTSLYRAAAAQEDLAAQLARLQRQQARARALAPGAPRAATAAQRRLLPAQTRLDAQLADAREKVADLLGLPGTPIVFSGPLPDPGYDRVAQRPAPAQLAGLPLRLAAIELVALRARQLGVRLQAWPEVNFSVSTPTLYRRTNGQSDYWSSHDTLAGANAFWTLDTRGRQASEGRILTAELALRRTILEQEAHRVAAQLHTALDQLQVTDREFAALNAALPDAPERLRPDLLARRDALAAERREWEVVLWFFDDTRWTTPAPPTTVALAASSR</sequence>
<dbReference type="SUPFAM" id="SSF56954">
    <property type="entry name" value="Outer membrane efflux proteins (OEP)"/>
    <property type="match status" value="1"/>
</dbReference>
<protein>
    <submittedName>
        <fullName evidence="1">TolC family protein</fullName>
    </submittedName>
</protein>
<dbReference type="Gene3D" id="1.20.1600.10">
    <property type="entry name" value="Outer membrane efflux proteins (OEP)"/>
    <property type="match status" value="1"/>
</dbReference>
<dbReference type="Proteomes" id="UP000825051">
    <property type="component" value="Chromosome"/>
</dbReference>
<dbReference type="KEGG" id="ole:K0B96_16730"/>
<proteinExistence type="predicted"/>
<gene>
    <name evidence="1" type="ORF">K0B96_16730</name>
</gene>
<dbReference type="RefSeq" id="WP_220162123.1">
    <property type="nucleotide sequence ID" value="NZ_CP080507.1"/>
</dbReference>
<evidence type="ECO:0000313" key="1">
    <source>
        <dbReference type="EMBL" id="QYM78927.1"/>
    </source>
</evidence>
<dbReference type="EMBL" id="CP080507">
    <property type="protein sequence ID" value="QYM78927.1"/>
    <property type="molecule type" value="Genomic_DNA"/>
</dbReference>
<organism evidence="1 2">
    <name type="scientific">Horticoccus luteus</name>
    <dbReference type="NCBI Taxonomy" id="2862869"/>
    <lineage>
        <taxon>Bacteria</taxon>
        <taxon>Pseudomonadati</taxon>
        <taxon>Verrucomicrobiota</taxon>
        <taxon>Opitutia</taxon>
        <taxon>Opitutales</taxon>
        <taxon>Opitutaceae</taxon>
        <taxon>Horticoccus</taxon>
    </lineage>
</organism>